<dbReference type="InterPro" id="IPR003012">
    <property type="entry name" value="Tet_transcr_reg_TetR"/>
</dbReference>
<organism evidence="7 8">
    <name type="scientific">Streptosporangium canum</name>
    <dbReference type="NCBI Taxonomy" id="324952"/>
    <lineage>
        <taxon>Bacteria</taxon>
        <taxon>Bacillati</taxon>
        <taxon>Actinomycetota</taxon>
        <taxon>Actinomycetes</taxon>
        <taxon>Streptosporangiales</taxon>
        <taxon>Streptosporangiaceae</taxon>
        <taxon>Streptosporangium</taxon>
    </lineage>
</organism>
<dbReference type="PROSITE" id="PS01081">
    <property type="entry name" value="HTH_TETR_1"/>
    <property type="match status" value="1"/>
</dbReference>
<dbReference type="PROSITE" id="PS50977">
    <property type="entry name" value="HTH_TETR_2"/>
    <property type="match status" value="1"/>
</dbReference>
<dbReference type="InterPro" id="IPR023772">
    <property type="entry name" value="DNA-bd_HTH_TetR-type_CS"/>
</dbReference>
<keyword evidence="1" id="KW-0678">Repressor</keyword>
<dbReference type="InterPro" id="IPR009057">
    <property type="entry name" value="Homeodomain-like_sf"/>
</dbReference>
<keyword evidence="2" id="KW-0805">Transcription regulation</keyword>
<dbReference type="SUPFAM" id="SSF48498">
    <property type="entry name" value="Tetracyclin repressor-like, C-terminal domain"/>
    <property type="match status" value="1"/>
</dbReference>
<keyword evidence="8" id="KW-1185">Reference proteome</keyword>
<dbReference type="InterPro" id="IPR036271">
    <property type="entry name" value="Tet_transcr_reg_TetR-rel_C_sf"/>
</dbReference>
<evidence type="ECO:0000313" key="7">
    <source>
        <dbReference type="EMBL" id="SFI26197.1"/>
    </source>
</evidence>
<sequence length="218" mass="23795">MAPERLTRQAVIERALKLADTDGLQAVTIRRLAAELGVTPTALYWHVKNKDELLSALADHLLAALVADVDPGWPWSRRLRVMITALVEQTRAHPYLSTLLPMIDKSAAEEYRRATDVAIGLLTEAGFTLQEADQVATYLLLGATAMVSCQPGGVGNDEEEATELRRQHRLDLERLPPGRYPHLAAFAATLSTPPDLDAYYSFGIDLLLSAVKATAPNG</sequence>
<dbReference type="Gene3D" id="1.10.357.10">
    <property type="entry name" value="Tetracycline Repressor, domain 2"/>
    <property type="match status" value="1"/>
</dbReference>
<evidence type="ECO:0000256" key="1">
    <source>
        <dbReference type="ARBA" id="ARBA00022491"/>
    </source>
</evidence>
<dbReference type="SUPFAM" id="SSF46689">
    <property type="entry name" value="Homeodomain-like"/>
    <property type="match status" value="1"/>
</dbReference>
<dbReference type="InterPro" id="IPR001647">
    <property type="entry name" value="HTH_TetR"/>
</dbReference>
<feature type="domain" description="HTH tetR-type" evidence="6">
    <location>
        <begin position="5"/>
        <end position="65"/>
    </location>
</feature>
<dbReference type="PANTHER" id="PTHR30055:SF151">
    <property type="entry name" value="TRANSCRIPTIONAL REGULATORY PROTEIN"/>
    <property type="match status" value="1"/>
</dbReference>
<reference evidence="8" key="1">
    <citation type="submission" date="2016-10" db="EMBL/GenBank/DDBJ databases">
        <authorList>
            <person name="Varghese N."/>
            <person name="Submissions S."/>
        </authorList>
    </citation>
    <scope>NUCLEOTIDE SEQUENCE [LARGE SCALE GENOMIC DNA]</scope>
    <source>
        <strain evidence="8">CGMCC 4.2126</strain>
    </source>
</reference>
<keyword evidence="3 5" id="KW-0238">DNA-binding</keyword>
<dbReference type="Pfam" id="PF00440">
    <property type="entry name" value="TetR_N"/>
    <property type="match status" value="1"/>
</dbReference>
<dbReference type="GO" id="GO:0003700">
    <property type="term" value="F:DNA-binding transcription factor activity"/>
    <property type="evidence" value="ECO:0007669"/>
    <property type="project" value="TreeGrafter"/>
</dbReference>
<dbReference type="PRINTS" id="PR00400">
    <property type="entry name" value="TETREPRESSOR"/>
</dbReference>
<evidence type="ECO:0000256" key="4">
    <source>
        <dbReference type="ARBA" id="ARBA00023163"/>
    </source>
</evidence>
<evidence type="ECO:0000256" key="5">
    <source>
        <dbReference type="PROSITE-ProRule" id="PRU00335"/>
    </source>
</evidence>
<dbReference type="EMBL" id="FOQY01000002">
    <property type="protein sequence ID" value="SFI26197.1"/>
    <property type="molecule type" value="Genomic_DNA"/>
</dbReference>
<evidence type="ECO:0000256" key="3">
    <source>
        <dbReference type="ARBA" id="ARBA00023125"/>
    </source>
</evidence>
<proteinExistence type="predicted"/>
<dbReference type="Pfam" id="PF02909">
    <property type="entry name" value="TetR_C_1"/>
    <property type="match status" value="1"/>
</dbReference>
<dbReference type="PANTHER" id="PTHR30055">
    <property type="entry name" value="HTH-TYPE TRANSCRIPTIONAL REGULATOR RUTR"/>
    <property type="match status" value="1"/>
</dbReference>
<dbReference type="PRINTS" id="PR00455">
    <property type="entry name" value="HTHTETR"/>
</dbReference>
<name>A0A1I3GRZ9_9ACTN</name>
<evidence type="ECO:0000313" key="8">
    <source>
        <dbReference type="Proteomes" id="UP000199111"/>
    </source>
</evidence>
<accession>A0A1I3GRZ9</accession>
<dbReference type="GO" id="GO:0045892">
    <property type="term" value="P:negative regulation of DNA-templated transcription"/>
    <property type="evidence" value="ECO:0007669"/>
    <property type="project" value="InterPro"/>
</dbReference>
<dbReference type="GO" id="GO:0046677">
    <property type="term" value="P:response to antibiotic"/>
    <property type="evidence" value="ECO:0007669"/>
    <property type="project" value="InterPro"/>
</dbReference>
<dbReference type="Proteomes" id="UP000199111">
    <property type="component" value="Unassembled WGS sequence"/>
</dbReference>
<dbReference type="GeneID" id="96296535"/>
<dbReference type="InterPro" id="IPR050109">
    <property type="entry name" value="HTH-type_TetR-like_transc_reg"/>
</dbReference>
<evidence type="ECO:0000259" key="6">
    <source>
        <dbReference type="PROSITE" id="PS50977"/>
    </source>
</evidence>
<keyword evidence="4" id="KW-0804">Transcription</keyword>
<dbReference type="RefSeq" id="WP_093885538.1">
    <property type="nucleotide sequence ID" value="NZ_FOQY01000002.1"/>
</dbReference>
<protein>
    <submittedName>
        <fullName evidence="7">Transcriptional regulator, TetR family</fullName>
    </submittedName>
</protein>
<dbReference type="GO" id="GO:0000976">
    <property type="term" value="F:transcription cis-regulatory region binding"/>
    <property type="evidence" value="ECO:0007669"/>
    <property type="project" value="TreeGrafter"/>
</dbReference>
<evidence type="ECO:0000256" key="2">
    <source>
        <dbReference type="ARBA" id="ARBA00023015"/>
    </source>
</evidence>
<dbReference type="AlphaFoldDB" id="A0A1I3GRZ9"/>
<feature type="DNA-binding region" description="H-T-H motif" evidence="5">
    <location>
        <begin position="28"/>
        <end position="47"/>
    </location>
</feature>
<gene>
    <name evidence="7" type="ORF">SAMN05216275_102195</name>
</gene>
<dbReference type="InterPro" id="IPR004111">
    <property type="entry name" value="Repressor_TetR_C"/>
</dbReference>